<keyword evidence="2" id="KW-1133">Transmembrane helix</keyword>
<feature type="region of interest" description="Disordered" evidence="1">
    <location>
        <begin position="413"/>
        <end position="436"/>
    </location>
</feature>
<sequence>MQASYGAVGASRGWRRHRAVICRVGEFNAAALSIRVVGRRAPPDLQDRLHFIRCMTLASRTFAAAIAIFACGIGFAREPFDTSGLRLNQLQVIGSHNSYKQAIDAPLLRLMSLANGDARALDYAHPPLSEQLDLGLRALELDLFDDPDGGRYAAPQGLELQRRMGFEPAPYNADRKMQTPGFKVLHVTDVDFRSNCATLDDALVELREWSQRNAGHLPVIVTMNLNDQPAPFPNATEPAPFGAAALDRLDETIREGLSEDRLITPDLVRGDAETLAAAIRDRGWPRVDDVRGQFLFVIDEGGMKRRDYVDGHPSLCGRALFTTSEPGTPEAAVLIINDPLRDGQAIRQRVEQGYLVRTRADAETAEARAGDHSRFDASRVCGAQVISTDYPLPDERLGTGYSVAFEGGAYVRRNPVTATKTPASDPAASDPPASSP</sequence>
<dbReference type="GO" id="GO:0008081">
    <property type="term" value="F:phosphoric diester hydrolase activity"/>
    <property type="evidence" value="ECO:0007669"/>
    <property type="project" value="InterPro"/>
</dbReference>
<gene>
    <name evidence="3" type="ORF">Spa11_04630</name>
</gene>
<evidence type="ECO:0000313" key="4">
    <source>
        <dbReference type="Proteomes" id="UP000316426"/>
    </source>
</evidence>
<dbReference type="Pfam" id="PF16670">
    <property type="entry name" value="PI-PLC-C1"/>
    <property type="match status" value="1"/>
</dbReference>
<dbReference type="InterPro" id="IPR032075">
    <property type="entry name" value="PI-PLC-C1"/>
</dbReference>
<dbReference type="Proteomes" id="UP000316426">
    <property type="component" value="Chromosome"/>
</dbReference>
<dbReference type="PROSITE" id="PS50007">
    <property type="entry name" value="PIPLC_X_DOMAIN"/>
    <property type="match status" value="1"/>
</dbReference>
<name>A0A518K3D2_9BACT</name>
<evidence type="ECO:0000256" key="2">
    <source>
        <dbReference type="SAM" id="Phobius"/>
    </source>
</evidence>
<dbReference type="AlphaFoldDB" id="A0A518K3D2"/>
<dbReference type="GO" id="GO:0006629">
    <property type="term" value="P:lipid metabolic process"/>
    <property type="evidence" value="ECO:0007669"/>
    <property type="project" value="InterPro"/>
</dbReference>
<keyword evidence="2" id="KW-0812">Transmembrane</keyword>
<dbReference type="KEGG" id="bmei:Spa11_04630"/>
<proteinExistence type="predicted"/>
<keyword evidence="4" id="KW-1185">Reference proteome</keyword>
<keyword evidence="2" id="KW-0472">Membrane</keyword>
<dbReference type="SUPFAM" id="SSF51695">
    <property type="entry name" value="PLC-like phosphodiesterases"/>
    <property type="match status" value="1"/>
</dbReference>
<evidence type="ECO:0000256" key="1">
    <source>
        <dbReference type="SAM" id="MobiDB-lite"/>
    </source>
</evidence>
<organism evidence="3 4">
    <name type="scientific">Botrimarina mediterranea</name>
    <dbReference type="NCBI Taxonomy" id="2528022"/>
    <lineage>
        <taxon>Bacteria</taxon>
        <taxon>Pseudomonadati</taxon>
        <taxon>Planctomycetota</taxon>
        <taxon>Planctomycetia</taxon>
        <taxon>Pirellulales</taxon>
        <taxon>Lacipirellulaceae</taxon>
        <taxon>Botrimarina</taxon>
    </lineage>
</organism>
<protein>
    <recommendedName>
        <fullName evidence="5">Phosphoinositide phospholipase C, Ca2+-dependent</fullName>
    </recommendedName>
</protein>
<dbReference type="EMBL" id="CP036349">
    <property type="protein sequence ID" value="QDV72289.1"/>
    <property type="molecule type" value="Genomic_DNA"/>
</dbReference>
<accession>A0A518K3D2</accession>
<dbReference type="InterPro" id="IPR017946">
    <property type="entry name" value="PLC-like_Pdiesterase_TIM-brl"/>
</dbReference>
<dbReference type="CDD" id="cd08589">
    <property type="entry name" value="PI-PLCc_SaPLC1_like"/>
    <property type="match status" value="1"/>
</dbReference>
<reference evidence="3 4" key="1">
    <citation type="submission" date="2019-02" db="EMBL/GenBank/DDBJ databases">
        <title>Deep-cultivation of Planctomycetes and their phenomic and genomic characterization uncovers novel biology.</title>
        <authorList>
            <person name="Wiegand S."/>
            <person name="Jogler M."/>
            <person name="Boedeker C."/>
            <person name="Pinto D."/>
            <person name="Vollmers J."/>
            <person name="Rivas-Marin E."/>
            <person name="Kohn T."/>
            <person name="Peeters S.H."/>
            <person name="Heuer A."/>
            <person name="Rast P."/>
            <person name="Oberbeckmann S."/>
            <person name="Bunk B."/>
            <person name="Jeske O."/>
            <person name="Meyerdierks A."/>
            <person name="Storesund J.E."/>
            <person name="Kallscheuer N."/>
            <person name="Luecker S."/>
            <person name="Lage O.M."/>
            <person name="Pohl T."/>
            <person name="Merkel B.J."/>
            <person name="Hornburger P."/>
            <person name="Mueller R.-W."/>
            <person name="Bruemmer F."/>
            <person name="Labrenz M."/>
            <person name="Spormann A.M."/>
            <person name="Op den Camp H."/>
            <person name="Overmann J."/>
            <person name="Amann R."/>
            <person name="Jetten M.S.M."/>
            <person name="Mascher T."/>
            <person name="Medema M.H."/>
            <person name="Devos D.P."/>
            <person name="Kaster A.-K."/>
            <person name="Ovreas L."/>
            <person name="Rohde M."/>
            <person name="Galperin M.Y."/>
            <person name="Jogler C."/>
        </authorList>
    </citation>
    <scope>NUCLEOTIDE SEQUENCE [LARGE SCALE GENOMIC DNA]</scope>
    <source>
        <strain evidence="3 4">Spa11</strain>
    </source>
</reference>
<evidence type="ECO:0008006" key="5">
    <source>
        <dbReference type="Google" id="ProtNLM"/>
    </source>
</evidence>
<evidence type="ECO:0000313" key="3">
    <source>
        <dbReference type="EMBL" id="QDV72289.1"/>
    </source>
</evidence>
<dbReference type="Gene3D" id="3.20.20.190">
    <property type="entry name" value="Phosphatidylinositol (PI) phosphodiesterase"/>
    <property type="match status" value="1"/>
</dbReference>
<feature type="compositionally biased region" description="Low complexity" evidence="1">
    <location>
        <begin position="422"/>
        <end position="436"/>
    </location>
</feature>
<feature type="transmembrane region" description="Helical" evidence="2">
    <location>
        <begin position="57"/>
        <end position="76"/>
    </location>
</feature>